<dbReference type="EMBL" id="CP136051">
    <property type="protein sequence ID" value="WOK04172.1"/>
    <property type="molecule type" value="Genomic_DNA"/>
</dbReference>
<dbReference type="PROSITE" id="PS51257">
    <property type="entry name" value="PROKAR_LIPOPROTEIN"/>
    <property type="match status" value="1"/>
</dbReference>
<accession>A0ABZ0IGP4</accession>
<name>A0ABZ0IGP4_9BACT</name>
<comment type="similarity">
    <text evidence="1">Belongs to the ice-binding protein family.</text>
</comment>
<sequence>MILKKTFASVALAAAVLFVGCNKDDDNVDPSIPTVVSVSPANDDTDIERNAVIEFEFSEEMDPATVNTTTFQLKQGSTLVPGAVAYEGTTATFTPTNSLAAGTVYTAIISKDVKDLAGHGIAEAKEWSFTTGGSTATIAPVNLGTSANYVVLAKTAINNSPTSAITGDLGISPAAESYITGLALTDDTGFATSAQVTGRVFAADMVSPTSSNLTTAIDNMNTAYNDAAGRPSPDFFELSTGNIGGKTLSPGVYKWTSTVTVPASITINGGANDIWIFQIAENLTVSSAVNVTLSGGAQAKNIFWQVAGEVTIGTTAHFEGVILSKTGITLGTGASLKGRALAQTAVILDANVVVQPQ</sequence>
<evidence type="ECO:0000313" key="6">
    <source>
        <dbReference type="Proteomes" id="UP001302349"/>
    </source>
</evidence>
<proteinExistence type="inferred from homology"/>
<evidence type="ECO:0000259" key="4">
    <source>
        <dbReference type="Pfam" id="PF13205"/>
    </source>
</evidence>
<organism evidence="5 6">
    <name type="scientific">Imperialibacter roseus</name>
    <dbReference type="NCBI Taxonomy" id="1324217"/>
    <lineage>
        <taxon>Bacteria</taxon>
        <taxon>Pseudomonadati</taxon>
        <taxon>Bacteroidota</taxon>
        <taxon>Cytophagia</taxon>
        <taxon>Cytophagales</taxon>
        <taxon>Flammeovirgaceae</taxon>
        <taxon>Imperialibacter</taxon>
    </lineage>
</organism>
<feature type="signal peptide" evidence="3">
    <location>
        <begin position="1"/>
        <end position="23"/>
    </location>
</feature>
<evidence type="ECO:0000256" key="1">
    <source>
        <dbReference type="ARBA" id="ARBA00005445"/>
    </source>
</evidence>
<feature type="domain" description="SbsA Ig-like" evidence="4">
    <location>
        <begin position="31"/>
        <end position="131"/>
    </location>
</feature>
<protein>
    <submittedName>
        <fullName evidence="5">Ice-binding family protein</fullName>
    </submittedName>
</protein>
<dbReference type="RefSeq" id="WP_317486989.1">
    <property type="nucleotide sequence ID" value="NZ_CP136051.1"/>
</dbReference>
<keyword evidence="6" id="KW-1185">Reference proteome</keyword>
<evidence type="ECO:0000256" key="3">
    <source>
        <dbReference type="SAM" id="SignalP"/>
    </source>
</evidence>
<dbReference type="Pfam" id="PF11999">
    <property type="entry name" value="Ice_binding"/>
    <property type="match status" value="1"/>
</dbReference>
<dbReference type="Proteomes" id="UP001302349">
    <property type="component" value="Chromosome"/>
</dbReference>
<evidence type="ECO:0000313" key="5">
    <source>
        <dbReference type="EMBL" id="WOK04172.1"/>
    </source>
</evidence>
<dbReference type="InterPro" id="IPR032812">
    <property type="entry name" value="SbsA_Ig"/>
</dbReference>
<evidence type="ECO:0000256" key="2">
    <source>
        <dbReference type="ARBA" id="ARBA00022729"/>
    </source>
</evidence>
<reference evidence="5 6" key="1">
    <citation type="journal article" date="2023" name="Microbiol. Resour. Announc.">
        <title>Complete Genome Sequence of Imperialibacter roseus strain P4T.</title>
        <authorList>
            <person name="Tizabi D.R."/>
            <person name="Bachvaroff T."/>
            <person name="Hill R.T."/>
        </authorList>
    </citation>
    <scope>NUCLEOTIDE SEQUENCE [LARGE SCALE GENOMIC DNA]</scope>
    <source>
        <strain evidence="5 6">P4T</strain>
    </source>
</reference>
<dbReference type="Gene3D" id="2.60.40.1220">
    <property type="match status" value="1"/>
</dbReference>
<feature type="chain" id="PRO_5047392230" evidence="3">
    <location>
        <begin position="24"/>
        <end position="357"/>
    </location>
</feature>
<gene>
    <name evidence="5" type="ORF">RT717_13920</name>
</gene>
<keyword evidence="2 3" id="KW-0732">Signal</keyword>
<dbReference type="InterPro" id="IPR014755">
    <property type="entry name" value="Cu-Rt/internalin_Ig-like"/>
</dbReference>
<dbReference type="InterPro" id="IPR021884">
    <property type="entry name" value="Ice-bd_prot"/>
</dbReference>
<dbReference type="Pfam" id="PF13205">
    <property type="entry name" value="Big_5"/>
    <property type="match status" value="1"/>
</dbReference>